<accession>A0A158DRN0</accession>
<reference evidence="1" key="1">
    <citation type="submission" date="2016-01" db="EMBL/GenBank/DDBJ databases">
        <authorList>
            <person name="Peeters C."/>
        </authorList>
    </citation>
    <scope>NUCLEOTIDE SEQUENCE</scope>
    <source>
        <strain evidence="1">LMG 29322</strain>
    </source>
</reference>
<dbReference type="PANTHER" id="PTHR33408:SF4">
    <property type="entry name" value="TRANSPOSASE DDE DOMAIN-CONTAINING PROTEIN"/>
    <property type="match status" value="1"/>
</dbReference>
<dbReference type="PANTHER" id="PTHR33408">
    <property type="entry name" value="TRANSPOSASE"/>
    <property type="match status" value="1"/>
</dbReference>
<comment type="caution">
    <text evidence="1">The sequence shown here is derived from an EMBL/GenBank/DDBJ whole genome shotgun (WGS) entry which is preliminary data.</text>
</comment>
<evidence type="ECO:0000313" key="2">
    <source>
        <dbReference type="Proteomes" id="UP000054851"/>
    </source>
</evidence>
<dbReference type="AlphaFoldDB" id="A0A158DRN0"/>
<gene>
    <name evidence="1" type="ORF">AWB79_07441</name>
</gene>
<organism evidence="1 2">
    <name type="scientific">Caballeronia hypogeia</name>
    <dbReference type="NCBI Taxonomy" id="1777140"/>
    <lineage>
        <taxon>Bacteria</taxon>
        <taxon>Pseudomonadati</taxon>
        <taxon>Pseudomonadota</taxon>
        <taxon>Betaproteobacteria</taxon>
        <taxon>Burkholderiales</taxon>
        <taxon>Burkholderiaceae</taxon>
        <taxon>Caballeronia</taxon>
    </lineage>
</organism>
<sequence>MTTGLELGLAYAIETADRVSPTGVDLKTVGLHEKIVHVRDQMCELAKVGEQFDKHPYKQLSLADPDARSMLASGKGAGIVGYEVQAAMDTKHHLIVEHEVTNVGNDHGRLSKEALSAKNAMGKSKLKVVADRGYFSGPEILACDQNEVSAYVPKPRTSA</sequence>
<protein>
    <submittedName>
        <fullName evidence="1">Transposase IS4 family protein</fullName>
    </submittedName>
</protein>
<evidence type="ECO:0000313" key="1">
    <source>
        <dbReference type="EMBL" id="SAK97254.1"/>
    </source>
</evidence>
<name>A0A158DRN0_9BURK</name>
<dbReference type="EMBL" id="FCOA02000057">
    <property type="protein sequence ID" value="SAK97254.1"/>
    <property type="molecule type" value="Genomic_DNA"/>
</dbReference>
<keyword evidence="2" id="KW-1185">Reference proteome</keyword>
<dbReference type="Proteomes" id="UP000054851">
    <property type="component" value="Unassembled WGS sequence"/>
</dbReference>
<proteinExistence type="predicted"/>